<comment type="cofactor">
    <cofactor evidence="1">
        <name>FAD</name>
        <dbReference type="ChEBI" id="CHEBI:57692"/>
    </cofactor>
</comment>
<evidence type="ECO:0000259" key="5">
    <source>
        <dbReference type="Pfam" id="PF07992"/>
    </source>
</evidence>
<dbReference type="InterPro" id="IPR036188">
    <property type="entry name" value="FAD/NAD-bd_sf"/>
</dbReference>
<feature type="region of interest" description="Disordered" evidence="4">
    <location>
        <begin position="456"/>
        <end position="475"/>
    </location>
</feature>
<dbReference type="Pfam" id="PF07992">
    <property type="entry name" value="Pyr_redox_2"/>
    <property type="match status" value="1"/>
</dbReference>
<dbReference type="Proteomes" id="UP000248806">
    <property type="component" value="Unassembled WGS sequence"/>
</dbReference>
<dbReference type="PANTHER" id="PTHR43429">
    <property type="entry name" value="PYRIDINE NUCLEOTIDE-DISULFIDE OXIDOREDUCTASE DOMAIN-CONTAINING"/>
    <property type="match status" value="1"/>
</dbReference>
<sequence>MNGRLDRAEIVIVGNGIAGITAALEARRLAPEKRIVVITSQLHPPIHTPALKQFACARLEREQLLVHPAGIERQQRIHVITSRVEEIQAQSQYLLLSGNRPFHYGKLLLATGSVPQGLPETLPGQHFDGVLTLHRLRDYLDLRRRLPTVQEAVVIGGGAHAVETVMTLLYWGIRTHWLLRGEYPLSRQLDAQGGALVRETLHRAGAIIHQGIEVVDIVGRIGVVVGVITNQRKMIPCQLVLVCTGSRPAIELSERCSMPLCRQHGILVDDLLRTNVPNIFAAGDVAAIRDPQTNRYAPRAQWYAAGEQGRIAGAMLADRPDLTRPPLGVSWHATHLGELSLLIAGNPHLQYPGIETLTDASQGGYRRLALFEDRLIGYLSLGHIQPDSLAIKRLIEEGHSVRPILKALLKGDVDAHHYFARLQAPPVQALPLINSQPERQRLPITGKLALTPEQLPLLAGSSPTGPSPKVPAGSSAYSHHTLWSYLEQKERP</sequence>
<proteinExistence type="predicted"/>
<dbReference type="PANTHER" id="PTHR43429:SF3">
    <property type="entry name" value="NITRITE REDUCTASE [NAD(P)H]"/>
    <property type="match status" value="1"/>
</dbReference>
<dbReference type="SUPFAM" id="SSF51905">
    <property type="entry name" value="FAD/NAD(P)-binding domain"/>
    <property type="match status" value="1"/>
</dbReference>
<dbReference type="InterPro" id="IPR050260">
    <property type="entry name" value="FAD-bd_OxRdtase"/>
</dbReference>
<accession>A0A326UFL0</accession>
<dbReference type="RefSeq" id="WP_111324517.1">
    <property type="nucleotide sequence ID" value="NZ_BIFX01000001.1"/>
</dbReference>
<keyword evidence="7" id="KW-1185">Reference proteome</keyword>
<dbReference type="AlphaFoldDB" id="A0A326UFL0"/>
<feature type="domain" description="FAD/NAD(P)-binding" evidence="5">
    <location>
        <begin position="9"/>
        <end position="309"/>
    </location>
</feature>
<protein>
    <submittedName>
        <fullName evidence="6">Pyridine nucleotide-disulfide oxidoreductase</fullName>
    </submittedName>
</protein>
<keyword evidence="2" id="KW-0285">Flavoprotein</keyword>
<dbReference type="GO" id="GO:0016491">
    <property type="term" value="F:oxidoreductase activity"/>
    <property type="evidence" value="ECO:0007669"/>
    <property type="project" value="InterPro"/>
</dbReference>
<comment type="caution">
    <text evidence="6">The sequence shown here is derived from an EMBL/GenBank/DDBJ whole genome shotgun (WGS) entry which is preliminary data.</text>
</comment>
<dbReference type="OrthoDB" id="9802028at2"/>
<evidence type="ECO:0000256" key="4">
    <source>
        <dbReference type="SAM" id="MobiDB-lite"/>
    </source>
</evidence>
<reference evidence="6 7" key="1">
    <citation type="submission" date="2018-06" db="EMBL/GenBank/DDBJ databases">
        <title>Genomic Encyclopedia of Archaeal and Bacterial Type Strains, Phase II (KMG-II): from individual species to whole genera.</title>
        <authorList>
            <person name="Goeker M."/>
        </authorList>
    </citation>
    <scope>NUCLEOTIDE SEQUENCE [LARGE SCALE GENOMIC DNA]</scope>
    <source>
        <strain evidence="6 7">ATCC BAA-1881</strain>
    </source>
</reference>
<evidence type="ECO:0000313" key="7">
    <source>
        <dbReference type="Proteomes" id="UP000248806"/>
    </source>
</evidence>
<keyword evidence="3" id="KW-0274">FAD</keyword>
<evidence type="ECO:0000256" key="2">
    <source>
        <dbReference type="ARBA" id="ARBA00022630"/>
    </source>
</evidence>
<dbReference type="Gene3D" id="3.50.50.60">
    <property type="entry name" value="FAD/NAD(P)-binding domain"/>
    <property type="match status" value="2"/>
</dbReference>
<organism evidence="6 7">
    <name type="scientific">Thermosporothrix hazakensis</name>
    <dbReference type="NCBI Taxonomy" id="644383"/>
    <lineage>
        <taxon>Bacteria</taxon>
        <taxon>Bacillati</taxon>
        <taxon>Chloroflexota</taxon>
        <taxon>Ktedonobacteria</taxon>
        <taxon>Ktedonobacterales</taxon>
        <taxon>Thermosporotrichaceae</taxon>
        <taxon>Thermosporothrix</taxon>
    </lineage>
</organism>
<name>A0A326UFL0_THEHA</name>
<dbReference type="PRINTS" id="PR00411">
    <property type="entry name" value="PNDRDTASEI"/>
</dbReference>
<evidence type="ECO:0000256" key="3">
    <source>
        <dbReference type="ARBA" id="ARBA00022827"/>
    </source>
</evidence>
<dbReference type="InterPro" id="IPR023753">
    <property type="entry name" value="FAD/NAD-binding_dom"/>
</dbReference>
<dbReference type="EMBL" id="QKUF01000017">
    <property type="protein sequence ID" value="PZW25689.1"/>
    <property type="molecule type" value="Genomic_DNA"/>
</dbReference>
<evidence type="ECO:0000256" key="1">
    <source>
        <dbReference type="ARBA" id="ARBA00001974"/>
    </source>
</evidence>
<evidence type="ECO:0000313" key="6">
    <source>
        <dbReference type="EMBL" id="PZW25689.1"/>
    </source>
</evidence>
<dbReference type="PRINTS" id="PR00368">
    <property type="entry name" value="FADPNR"/>
</dbReference>
<gene>
    <name evidence="6" type="ORF">EI42_04182</name>
</gene>